<keyword evidence="4 7" id="KW-1133">Transmembrane helix</keyword>
<keyword evidence="2" id="KW-0813">Transport</keyword>
<feature type="region of interest" description="Disordered" evidence="6">
    <location>
        <begin position="1"/>
        <end position="64"/>
    </location>
</feature>
<dbReference type="OMA" id="AFMHIFP"/>
<sequence length="580" mass="63536">MARHSIDSTSSEDYLNSRPLLQSKEQIELSPIRAPSVTGTTTDTERLASRPLASRSKEPPVTWSSLPHKSQLLILAACRLSEPLSNTCLLPYLYYLIRSLDKQATNGQTSSNSTISRRAGLLVAAFALAQFATSMLWAKLADRFGRKPVIVYPLLASIVANIGFGFGTTIPEVMFWRLVAGIANGNIGVMRTMTAEIVKERKYQSRAFLLLPLVFNSGNIAGLALGGLLATPTKNLPWLFGGVEWLEQYPFALPTMVNAMALSVALVLAVGGLRETLPSKTRPGHRDIGIELRKRIMRLIMRITMHGYEVIRDEESTVTAAATPQSTISAPPDSRKPIPGPQAPGSIRTKVIAMTLAGFTLLPFHNAAFMQLFPIFLSTPFNQENFKSQTQSNSLFFTGGLGYDSSTIGLYLSAFGCSGIFLQMFIYPTLQARFGTLRIFRFAFIIFPLSYILTPYVLLFESSITRGIAIAFVLFLQVMARTLAIPSSVILLTNAAPSPKLLGTLHGIGNMLSSLARAVGPALGGWISAKGMEIGMVGCVWWTYLTGIAILGIFVSWRMEEGKSPHEREMGDIRRRKDDD</sequence>
<dbReference type="PANTHER" id="PTHR23504:SF6">
    <property type="entry name" value="MULTIDRUG TRANSPORTER, PUTATIVE (AFU_ORTHOLOGUE AFUA_4G08740)-RELATED"/>
    <property type="match status" value="1"/>
</dbReference>
<evidence type="ECO:0000256" key="5">
    <source>
        <dbReference type="ARBA" id="ARBA00023136"/>
    </source>
</evidence>
<feature type="compositionally biased region" description="Polar residues" evidence="6">
    <location>
        <begin position="319"/>
        <end position="329"/>
    </location>
</feature>
<evidence type="ECO:0000256" key="1">
    <source>
        <dbReference type="ARBA" id="ARBA00004141"/>
    </source>
</evidence>
<dbReference type="InterPro" id="IPR020846">
    <property type="entry name" value="MFS_dom"/>
</dbReference>
<keyword evidence="10" id="KW-1185">Reference proteome</keyword>
<feature type="transmembrane region" description="Helical" evidence="7">
    <location>
        <begin position="251"/>
        <end position="273"/>
    </location>
</feature>
<accession>S8A7L1</accession>
<keyword evidence="5 7" id="KW-0472">Membrane</keyword>
<evidence type="ECO:0000256" key="6">
    <source>
        <dbReference type="SAM" id="MobiDB-lite"/>
    </source>
</evidence>
<keyword evidence="3 7" id="KW-0812">Transmembrane</keyword>
<comment type="caution">
    <text evidence="9">The sequence shown here is derived from an EMBL/GenBank/DDBJ whole genome shotgun (WGS) entry which is preliminary data.</text>
</comment>
<evidence type="ECO:0000259" key="8">
    <source>
        <dbReference type="PROSITE" id="PS50850"/>
    </source>
</evidence>
<dbReference type="SUPFAM" id="SSF103473">
    <property type="entry name" value="MFS general substrate transporter"/>
    <property type="match status" value="1"/>
</dbReference>
<dbReference type="eggNOG" id="KOG2615">
    <property type="taxonomic scope" value="Eukaryota"/>
</dbReference>
<dbReference type="PANTHER" id="PTHR23504">
    <property type="entry name" value="MAJOR FACILITATOR SUPERFAMILY DOMAIN-CONTAINING PROTEIN 10"/>
    <property type="match status" value="1"/>
</dbReference>
<dbReference type="OrthoDB" id="10262656at2759"/>
<reference evidence="9 10" key="1">
    <citation type="journal article" date="2013" name="PLoS Genet.">
        <title>Genomic mechanisms accounting for the adaptation to parasitism in nematode-trapping fungi.</title>
        <authorList>
            <person name="Meerupati T."/>
            <person name="Andersson K.M."/>
            <person name="Friman E."/>
            <person name="Kumar D."/>
            <person name="Tunlid A."/>
            <person name="Ahren D."/>
        </authorList>
    </citation>
    <scope>NUCLEOTIDE SEQUENCE [LARGE SCALE GENOMIC DNA]</scope>
    <source>
        <strain evidence="9 10">CBS 200.50</strain>
    </source>
</reference>
<dbReference type="HOGENOM" id="CLU_001265_54_5_1"/>
<evidence type="ECO:0000313" key="9">
    <source>
        <dbReference type="EMBL" id="EPS37131.1"/>
    </source>
</evidence>
<gene>
    <name evidence="9" type="ORF">H072_9274</name>
</gene>
<feature type="transmembrane region" description="Helical" evidence="7">
    <location>
        <begin position="408"/>
        <end position="427"/>
    </location>
</feature>
<feature type="transmembrane region" description="Helical" evidence="7">
    <location>
        <begin position="439"/>
        <end position="458"/>
    </location>
</feature>
<evidence type="ECO:0000256" key="7">
    <source>
        <dbReference type="SAM" id="Phobius"/>
    </source>
</evidence>
<feature type="transmembrane region" description="Helical" evidence="7">
    <location>
        <begin position="534"/>
        <end position="557"/>
    </location>
</feature>
<dbReference type="InterPro" id="IPR036259">
    <property type="entry name" value="MFS_trans_sf"/>
</dbReference>
<proteinExistence type="predicted"/>
<evidence type="ECO:0000313" key="10">
    <source>
        <dbReference type="Proteomes" id="UP000015100"/>
    </source>
</evidence>
<comment type="subcellular location">
    <subcellularLocation>
        <location evidence="1">Membrane</location>
        <topology evidence="1">Multi-pass membrane protein</topology>
    </subcellularLocation>
</comment>
<feature type="transmembrane region" description="Helical" evidence="7">
    <location>
        <begin position="119"/>
        <end position="137"/>
    </location>
</feature>
<evidence type="ECO:0000256" key="2">
    <source>
        <dbReference type="ARBA" id="ARBA00022448"/>
    </source>
</evidence>
<dbReference type="GO" id="GO:0022857">
    <property type="term" value="F:transmembrane transporter activity"/>
    <property type="evidence" value="ECO:0007669"/>
    <property type="project" value="InterPro"/>
</dbReference>
<name>S8A7L1_DACHA</name>
<feature type="domain" description="Major facilitator superfamily (MFS) profile" evidence="8">
    <location>
        <begin position="71"/>
        <end position="564"/>
    </location>
</feature>
<dbReference type="GO" id="GO:0016020">
    <property type="term" value="C:membrane"/>
    <property type="evidence" value="ECO:0007669"/>
    <property type="project" value="UniProtKB-SubCell"/>
</dbReference>
<dbReference type="PROSITE" id="PS50850">
    <property type="entry name" value="MFS"/>
    <property type="match status" value="1"/>
</dbReference>
<feature type="region of interest" description="Disordered" evidence="6">
    <location>
        <begin position="319"/>
        <end position="342"/>
    </location>
</feature>
<evidence type="ECO:0000256" key="4">
    <source>
        <dbReference type="ARBA" id="ARBA00022989"/>
    </source>
</evidence>
<feature type="transmembrane region" description="Helical" evidence="7">
    <location>
        <begin position="470"/>
        <end position="496"/>
    </location>
</feature>
<organism evidence="9 10">
    <name type="scientific">Dactylellina haptotyla (strain CBS 200.50)</name>
    <name type="common">Nematode-trapping fungus</name>
    <name type="synonym">Monacrosporium haptotylum</name>
    <dbReference type="NCBI Taxonomy" id="1284197"/>
    <lineage>
        <taxon>Eukaryota</taxon>
        <taxon>Fungi</taxon>
        <taxon>Dikarya</taxon>
        <taxon>Ascomycota</taxon>
        <taxon>Pezizomycotina</taxon>
        <taxon>Orbiliomycetes</taxon>
        <taxon>Orbiliales</taxon>
        <taxon>Orbiliaceae</taxon>
        <taxon>Dactylellina</taxon>
    </lineage>
</organism>
<feature type="transmembrane region" description="Helical" evidence="7">
    <location>
        <begin position="207"/>
        <end position="231"/>
    </location>
</feature>
<feature type="transmembrane region" description="Helical" evidence="7">
    <location>
        <begin position="351"/>
        <end position="377"/>
    </location>
</feature>
<feature type="compositionally biased region" description="Polar residues" evidence="6">
    <location>
        <begin position="7"/>
        <end position="24"/>
    </location>
</feature>
<dbReference type="Pfam" id="PF07690">
    <property type="entry name" value="MFS_1"/>
    <property type="match status" value="1"/>
</dbReference>
<dbReference type="AlphaFoldDB" id="S8A7L1"/>
<dbReference type="EMBL" id="AQGS01000757">
    <property type="protein sequence ID" value="EPS37131.1"/>
    <property type="molecule type" value="Genomic_DNA"/>
</dbReference>
<evidence type="ECO:0000256" key="3">
    <source>
        <dbReference type="ARBA" id="ARBA00022692"/>
    </source>
</evidence>
<reference evidence="10" key="2">
    <citation type="submission" date="2013-04" db="EMBL/GenBank/DDBJ databases">
        <title>Genomic mechanisms accounting for the adaptation to parasitism in nematode-trapping fungi.</title>
        <authorList>
            <person name="Ahren D.G."/>
        </authorList>
    </citation>
    <scope>NUCLEOTIDE SEQUENCE [LARGE SCALE GENOMIC DNA]</scope>
    <source>
        <strain evidence="10">CBS 200.50</strain>
    </source>
</reference>
<feature type="transmembrane region" description="Helical" evidence="7">
    <location>
        <begin position="149"/>
        <end position="168"/>
    </location>
</feature>
<dbReference type="Proteomes" id="UP000015100">
    <property type="component" value="Unassembled WGS sequence"/>
</dbReference>
<protein>
    <recommendedName>
        <fullName evidence="8">Major facilitator superfamily (MFS) profile domain-containing protein</fullName>
    </recommendedName>
</protein>
<dbReference type="InterPro" id="IPR011701">
    <property type="entry name" value="MFS"/>
</dbReference>
<dbReference type="Gene3D" id="1.20.1250.20">
    <property type="entry name" value="MFS general substrate transporter like domains"/>
    <property type="match status" value="1"/>
</dbReference>